<dbReference type="InterPro" id="IPR003439">
    <property type="entry name" value="ABC_transporter-like_ATP-bd"/>
</dbReference>
<evidence type="ECO:0000259" key="3">
    <source>
        <dbReference type="PROSITE" id="PS50893"/>
    </source>
</evidence>
<evidence type="ECO:0000256" key="2">
    <source>
        <dbReference type="ARBA" id="ARBA00022840"/>
    </source>
</evidence>
<keyword evidence="5" id="KW-1185">Reference proteome</keyword>
<protein>
    <submittedName>
        <fullName evidence="4">ATP-binding cassette domain-containing protein</fullName>
    </submittedName>
</protein>
<dbReference type="Pfam" id="PF00005">
    <property type="entry name" value="ABC_tran"/>
    <property type="match status" value="1"/>
</dbReference>
<dbReference type="InterPro" id="IPR027417">
    <property type="entry name" value="P-loop_NTPase"/>
</dbReference>
<dbReference type="PANTHER" id="PTHR24220:SF86">
    <property type="entry name" value="ABC TRANSPORTER ABCH.1"/>
    <property type="match status" value="1"/>
</dbReference>
<dbReference type="PROSITE" id="PS50893">
    <property type="entry name" value="ABC_TRANSPORTER_2"/>
    <property type="match status" value="1"/>
</dbReference>
<evidence type="ECO:0000256" key="1">
    <source>
        <dbReference type="ARBA" id="ARBA00022741"/>
    </source>
</evidence>
<proteinExistence type="predicted"/>
<dbReference type="InterPro" id="IPR003593">
    <property type="entry name" value="AAA+_ATPase"/>
</dbReference>
<evidence type="ECO:0000313" key="5">
    <source>
        <dbReference type="Proteomes" id="UP001521150"/>
    </source>
</evidence>
<dbReference type="EMBL" id="JAJVCN010000002">
    <property type="protein sequence ID" value="MCE7007054.1"/>
    <property type="molecule type" value="Genomic_DNA"/>
</dbReference>
<evidence type="ECO:0000313" key="4">
    <source>
        <dbReference type="EMBL" id="MCE7007054.1"/>
    </source>
</evidence>
<keyword evidence="1" id="KW-0547">Nucleotide-binding</keyword>
<organism evidence="4 5">
    <name type="scientific">Kibdelosporangium philippinense</name>
    <dbReference type="NCBI Taxonomy" id="211113"/>
    <lineage>
        <taxon>Bacteria</taxon>
        <taxon>Bacillati</taxon>
        <taxon>Actinomycetota</taxon>
        <taxon>Actinomycetes</taxon>
        <taxon>Pseudonocardiales</taxon>
        <taxon>Pseudonocardiaceae</taxon>
        <taxon>Kibdelosporangium</taxon>
    </lineage>
</organism>
<keyword evidence="2 4" id="KW-0067">ATP-binding</keyword>
<dbReference type="SMART" id="SM00382">
    <property type="entry name" value="AAA"/>
    <property type="match status" value="1"/>
</dbReference>
<comment type="caution">
    <text evidence="4">The sequence shown here is derived from an EMBL/GenBank/DDBJ whole genome shotgun (WGS) entry which is preliminary data.</text>
</comment>
<reference evidence="4 5" key="1">
    <citation type="submission" date="2021-12" db="EMBL/GenBank/DDBJ databases">
        <title>Genome sequence of Kibdelosporangium philippinense ATCC 49844.</title>
        <authorList>
            <person name="Fedorov E.A."/>
            <person name="Omeragic M."/>
            <person name="Shalygina K.F."/>
            <person name="Maclea K.S."/>
        </authorList>
    </citation>
    <scope>NUCLEOTIDE SEQUENCE [LARGE SCALE GENOMIC DNA]</scope>
    <source>
        <strain evidence="4 5">ATCC 49844</strain>
    </source>
</reference>
<dbReference type="PANTHER" id="PTHR24220">
    <property type="entry name" value="IMPORT ATP-BINDING PROTEIN"/>
    <property type="match status" value="1"/>
</dbReference>
<dbReference type="Gene3D" id="3.40.50.300">
    <property type="entry name" value="P-loop containing nucleotide triphosphate hydrolases"/>
    <property type="match status" value="1"/>
</dbReference>
<gene>
    <name evidence="4" type="ORF">LWC34_30115</name>
</gene>
<dbReference type="InterPro" id="IPR017871">
    <property type="entry name" value="ABC_transporter-like_CS"/>
</dbReference>
<dbReference type="SUPFAM" id="SSF52540">
    <property type="entry name" value="P-loop containing nucleoside triphosphate hydrolases"/>
    <property type="match status" value="1"/>
</dbReference>
<sequence>MIRVDGLGKSFGRRTLWSGLEITVDGGQVAVITGLSGSGKTTLLNCLSLLDRPTEGSITYGRTEVTALSRSAGRRYRRDNIGYLFQDLALIEDATVAENLRLARTTRRDHAIRQQEALDRVDLGGTEKEKVFRLSGGEQQRVALAQLLIKSPPILLLDEPTSALDNVNSGLVVDIMSELATAGTAVIVATHNEQIRECADIECELVLQKN</sequence>
<dbReference type="Proteomes" id="UP001521150">
    <property type="component" value="Unassembled WGS sequence"/>
</dbReference>
<dbReference type="RefSeq" id="WP_233728453.1">
    <property type="nucleotide sequence ID" value="NZ_JAJVCN010000002.1"/>
</dbReference>
<dbReference type="PROSITE" id="PS00211">
    <property type="entry name" value="ABC_TRANSPORTER_1"/>
    <property type="match status" value="1"/>
</dbReference>
<feature type="domain" description="ABC transporter" evidence="3">
    <location>
        <begin position="2"/>
        <end position="208"/>
    </location>
</feature>
<name>A0ABS8ZGV3_9PSEU</name>
<dbReference type="InterPro" id="IPR015854">
    <property type="entry name" value="ABC_transpr_LolD-like"/>
</dbReference>
<dbReference type="GO" id="GO:0005524">
    <property type="term" value="F:ATP binding"/>
    <property type="evidence" value="ECO:0007669"/>
    <property type="project" value="UniProtKB-KW"/>
</dbReference>
<accession>A0ABS8ZGV3</accession>